<reference evidence="2" key="1">
    <citation type="journal article" date="2019" name="Int. J. Syst. Evol. Microbiol.">
        <title>The Global Catalogue of Microorganisms (GCM) 10K type strain sequencing project: providing services to taxonomists for standard genome sequencing and annotation.</title>
        <authorList>
            <consortium name="The Broad Institute Genomics Platform"/>
            <consortium name="The Broad Institute Genome Sequencing Center for Infectious Disease"/>
            <person name="Wu L."/>
            <person name="Ma J."/>
        </authorList>
    </citation>
    <scope>NUCLEOTIDE SEQUENCE [LARGE SCALE GENOMIC DNA]</scope>
    <source>
        <strain evidence="2">NBRC 100033</strain>
    </source>
</reference>
<evidence type="ECO:0000313" key="2">
    <source>
        <dbReference type="Proteomes" id="UP001156682"/>
    </source>
</evidence>
<evidence type="ECO:0008006" key="3">
    <source>
        <dbReference type="Google" id="ProtNLM"/>
    </source>
</evidence>
<dbReference type="EMBL" id="BSOR01000028">
    <property type="protein sequence ID" value="GLR64214.1"/>
    <property type="molecule type" value="Genomic_DNA"/>
</dbReference>
<gene>
    <name evidence="1" type="ORF">GCM10007878_16520</name>
</gene>
<proteinExistence type="predicted"/>
<dbReference type="Proteomes" id="UP001156682">
    <property type="component" value="Unassembled WGS sequence"/>
</dbReference>
<name>A0ABQ6A279_9GAMM</name>
<evidence type="ECO:0000313" key="1">
    <source>
        <dbReference type="EMBL" id="GLR64214.1"/>
    </source>
</evidence>
<comment type="caution">
    <text evidence="1">The sequence shown here is derived from an EMBL/GenBank/DDBJ whole genome shotgun (WGS) entry which is preliminary data.</text>
</comment>
<protein>
    <recommendedName>
        <fullName evidence="3">DUF2835 domain-containing protein</fullName>
    </recommendedName>
</protein>
<accession>A0ABQ6A279</accession>
<sequence>MPSVYLRLNISAAECLDFYNSQAPNVKAHTVDGRSVIFPRRVIKGMVGHEGIRGLYRMTYSDTGQFISIERVAS</sequence>
<dbReference type="InterPro" id="IPR021363">
    <property type="entry name" value="DUF2835"/>
</dbReference>
<organism evidence="1 2">
    <name type="scientific">Marinospirillum insulare</name>
    <dbReference type="NCBI Taxonomy" id="217169"/>
    <lineage>
        <taxon>Bacteria</taxon>
        <taxon>Pseudomonadati</taxon>
        <taxon>Pseudomonadota</taxon>
        <taxon>Gammaproteobacteria</taxon>
        <taxon>Oceanospirillales</taxon>
        <taxon>Oceanospirillaceae</taxon>
        <taxon>Marinospirillum</taxon>
    </lineage>
</organism>
<dbReference type="Pfam" id="PF11197">
    <property type="entry name" value="DUF2835"/>
    <property type="match status" value="1"/>
</dbReference>
<keyword evidence="2" id="KW-1185">Reference proteome</keyword>
<dbReference type="RefSeq" id="WP_027851095.1">
    <property type="nucleotide sequence ID" value="NZ_BSOR01000028.1"/>
</dbReference>